<gene>
    <name evidence="10" type="ORF">MKP09_10370</name>
</gene>
<dbReference type="SMART" id="SM00387">
    <property type="entry name" value="HATPase_c"/>
    <property type="match status" value="1"/>
</dbReference>
<dbReference type="Gene3D" id="3.30.565.10">
    <property type="entry name" value="Histidine kinase-like ATPase, C-terminal domain"/>
    <property type="match status" value="1"/>
</dbReference>
<evidence type="ECO:0000256" key="5">
    <source>
        <dbReference type="ARBA" id="ARBA00022777"/>
    </source>
</evidence>
<evidence type="ECO:0000256" key="7">
    <source>
        <dbReference type="SAM" id="Coils"/>
    </source>
</evidence>
<keyword evidence="8" id="KW-0472">Membrane</keyword>
<name>A0ABS9SIW9_9BACT</name>
<evidence type="ECO:0000256" key="4">
    <source>
        <dbReference type="ARBA" id="ARBA00022679"/>
    </source>
</evidence>
<dbReference type="Pfam" id="PF00512">
    <property type="entry name" value="HisKA"/>
    <property type="match status" value="1"/>
</dbReference>
<evidence type="ECO:0000313" key="10">
    <source>
        <dbReference type="EMBL" id="MCH5598286.1"/>
    </source>
</evidence>
<dbReference type="PROSITE" id="PS50109">
    <property type="entry name" value="HIS_KIN"/>
    <property type="match status" value="1"/>
</dbReference>
<dbReference type="RefSeq" id="WP_240828119.1">
    <property type="nucleotide sequence ID" value="NZ_JAKWBL010000001.1"/>
</dbReference>
<dbReference type="InterPro" id="IPR005467">
    <property type="entry name" value="His_kinase_dom"/>
</dbReference>
<evidence type="ECO:0000259" key="9">
    <source>
        <dbReference type="PROSITE" id="PS50109"/>
    </source>
</evidence>
<evidence type="ECO:0000256" key="6">
    <source>
        <dbReference type="ARBA" id="ARBA00023012"/>
    </source>
</evidence>
<dbReference type="PANTHER" id="PTHR43711">
    <property type="entry name" value="TWO-COMPONENT HISTIDINE KINASE"/>
    <property type="match status" value="1"/>
</dbReference>
<keyword evidence="11" id="KW-1185">Reference proteome</keyword>
<sequence length="455" mass="51560">MFSKAIRYYENGLKLSNEPQYQGLYLSFSANLASSYVKVGKKKEALEILTGVLPIAVQNKFYEKEIQILLALAEVYFLDNFEAAKVYLDSSFNKANRYGDKEAVIRSLKAMSALYKVHAQYKESMAISEKERQMSDSLFNKQKAIEVADLQANHQLQKSKTDINRLELINKTNLTIRYGIILILAVILIFLFIILYFYYRSRKLNKLVNRANNNLQILNEELEEMHVVKDKMFAIIGHDLRSPLASVIGMLDLLKEDALDKTEQLTIIEQLSIHSKGSMEMLTNLLLWGQNQIKGSYLRPQYCSVKDIIAKNILLVKVASTQKSLTIEDLTDASAVVWADPSHIDFVFRNLISNAIKYSRKHGSIIIGAEPQKTPSHISFYIKDTGIGISQERLSSIFKLNGQSTIGTAGEKGTGLGLVMCKDFIEANDGELHVESEENVGSVLKITFRRYPRDY</sequence>
<dbReference type="InterPro" id="IPR050736">
    <property type="entry name" value="Sensor_HK_Regulatory"/>
</dbReference>
<dbReference type="SUPFAM" id="SSF47384">
    <property type="entry name" value="Homodimeric domain of signal transducing histidine kinase"/>
    <property type="match status" value="1"/>
</dbReference>
<feature type="transmembrane region" description="Helical" evidence="8">
    <location>
        <begin position="178"/>
        <end position="199"/>
    </location>
</feature>
<dbReference type="PANTHER" id="PTHR43711:SF26">
    <property type="entry name" value="SENSOR HISTIDINE KINASE RCSC"/>
    <property type="match status" value="1"/>
</dbReference>
<keyword evidence="6" id="KW-0902">Two-component regulatory system</keyword>
<dbReference type="InterPro" id="IPR036097">
    <property type="entry name" value="HisK_dim/P_sf"/>
</dbReference>
<reference evidence="10 11" key="1">
    <citation type="submission" date="2022-02" db="EMBL/GenBank/DDBJ databases">
        <authorList>
            <person name="Min J."/>
        </authorList>
    </citation>
    <scope>NUCLEOTIDE SEQUENCE [LARGE SCALE GENOMIC DNA]</scope>
    <source>
        <strain evidence="10 11">GR10-1</strain>
    </source>
</reference>
<comment type="caution">
    <text evidence="10">The sequence shown here is derived from an EMBL/GenBank/DDBJ whole genome shotgun (WGS) entry which is preliminary data.</text>
</comment>
<dbReference type="Gene3D" id="1.25.40.10">
    <property type="entry name" value="Tetratricopeptide repeat domain"/>
    <property type="match status" value="1"/>
</dbReference>
<dbReference type="SUPFAM" id="SSF48452">
    <property type="entry name" value="TPR-like"/>
    <property type="match status" value="1"/>
</dbReference>
<dbReference type="Gene3D" id="1.10.287.130">
    <property type="match status" value="1"/>
</dbReference>
<comment type="catalytic activity">
    <reaction evidence="1">
        <text>ATP + protein L-histidine = ADP + protein N-phospho-L-histidine.</text>
        <dbReference type="EC" id="2.7.13.3"/>
    </reaction>
</comment>
<dbReference type="EMBL" id="JAKWBL010000001">
    <property type="protein sequence ID" value="MCH5598286.1"/>
    <property type="molecule type" value="Genomic_DNA"/>
</dbReference>
<dbReference type="Proteomes" id="UP001202248">
    <property type="component" value="Unassembled WGS sequence"/>
</dbReference>
<dbReference type="CDD" id="cd00075">
    <property type="entry name" value="HATPase"/>
    <property type="match status" value="1"/>
</dbReference>
<dbReference type="Pfam" id="PF02518">
    <property type="entry name" value="HATPase_c"/>
    <property type="match status" value="1"/>
</dbReference>
<evidence type="ECO:0000313" key="11">
    <source>
        <dbReference type="Proteomes" id="UP001202248"/>
    </source>
</evidence>
<keyword evidence="3" id="KW-0597">Phosphoprotein</keyword>
<evidence type="ECO:0000256" key="3">
    <source>
        <dbReference type="ARBA" id="ARBA00022553"/>
    </source>
</evidence>
<organism evidence="10 11">
    <name type="scientific">Niabella ginsengisoli</name>
    <dbReference type="NCBI Taxonomy" id="522298"/>
    <lineage>
        <taxon>Bacteria</taxon>
        <taxon>Pseudomonadati</taxon>
        <taxon>Bacteroidota</taxon>
        <taxon>Chitinophagia</taxon>
        <taxon>Chitinophagales</taxon>
        <taxon>Chitinophagaceae</taxon>
        <taxon>Niabella</taxon>
    </lineage>
</organism>
<dbReference type="InterPro" id="IPR011990">
    <property type="entry name" value="TPR-like_helical_dom_sf"/>
</dbReference>
<keyword evidence="5 10" id="KW-0418">Kinase</keyword>
<dbReference type="InterPro" id="IPR036890">
    <property type="entry name" value="HATPase_C_sf"/>
</dbReference>
<accession>A0ABS9SIW9</accession>
<proteinExistence type="predicted"/>
<keyword evidence="4" id="KW-0808">Transferase</keyword>
<dbReference type="InterPro" id="IPR003661">
    <property type="entry name" value="HisK_dim/P_dom"/>
</dbReference>
<protein>
    <recommendedName>
        <fullName evidence="2">histidine kinase</fullName>
        <ecNumber evidence="2">2.7.13.3</ecNumber>
    </recommendedName>
</protein>
<dbReference type="PRINTS" id="PR00344">
    <property type="entry name" value="BCTRLSENSOR"/>
</dbReference>
<dbReference type="EC" id="2.7.13.3" evidence="2"/>
<dbReference type="GO" id="GO:0016301">
    <property type="term" value="F:kinase activity"/>
    <property type="evidence" value="ECO:0007669"/>
    <property type="project" value="UniProtKB-KW"/>
</dbReference>
<dbReference type="SMART" id="SM00388">
    <property type="entry name" value="HisKA"/>
    <property type="match status" value="1"/>
</dbReference>
<dbReference type="InterPro" id="IPR003594">
    <property type="entry name" value="HATPase_dom"/>
</dbReference>
<feature type="coiled-coil region" evidence="7">
    <location>
        <begin position="201"/>
        <end position="228"/>
    </location>
</feature>
<evidence type="ECO:0000256" key="2">
    <source>
        <dbReference type="ARBA" id="ARBA00012438"/>
    </source>
</evidence>
<keyword evidence="8" id="KW-1133">Transmembrane helix</keyword>
<dbReference type="SUPFAM" id="SSF55874">
    <property type="entry name" value="ATPase domain of HSP90 chaperone/DNA topoisomerase II/histidine kinase"/>
    <property type="match status" value="1"/>
</dbReference>
<dbReference type="InterPro" id="IPR004358">
    <property type="entry name" value="Sig_transdc_His_kin-like_C"/>
</dbReference>
<evidence type="ECO:0000256" key="1">
    <source>
        <dbReference type="ARBA" id="ARBA00000085"/>
    </source>
</evidence>
<dbReference type="CDD" id="cd00082">
    <property type="entry name" value="HisKA"/>
    <property type="match status" value="1"/>
</dbReference>
<keyword evidence="7" id="KW-0175">Coiled coil</keyword>
<keyword evidence="8" id="KW-0812">Transmembrane</keyword>
<evidence type="ECO:0000256" key="8">
    <source>
        <dbReference type="SAM" id="Phobius"/>
    </source>
</evidence>
<feature type="domain" description="Histidine kinase" evidence="9">
    <location>
        <begin position="235"/>
        <end position="452"/>
    </location>
</feature>